<dbReference type="AlphaFoldDB" id="A0AAD5XBX1"/>
<feature type="region of interest" description="Disordered" evidence="1">
    <location>
        <begin position="146"/>
        <end position="172"/>
    </location>
</feature>
<sequence>MNNNNNNINKDVPEVVDIDGEKNNHINKEVTEDGGGVNKVKTGSKLSTSQYIDQIMQFKIKCGNCHIYLLCHVTGSCSCSVDSEVDTATSANVVIQTSQVTAFIGQNNRLCKFKLMYCRKSFGNRKAGSKGHVAFKRHSPPSQAFAITETGGNISKDEDDNNDSTTETDKPKNLISTVVTIPTSIGK</sequence>
<dbReference type="Proteomes" id="UP001211907">
    <property type="component" value="Unassembled WGS sequence"/>
</dbReference>
<reference evidence="2" key="1">
    <citation type="submission" date="2020-05" db="EMBL/GenBank/DDBJ databases">
        <title>Phylogenomic resolution of chytrid fungi.</title>
        <authorList>
            <person name="Stajich J.E."/>
            <person name="Amses K."/>
            <person name="Simmons R."/>
            <person name="Seto K."/>
            <person name="Myers J."/>
            <person name="Bonds A."/>
            <person name="Quandt C.A."/>
            <person name="Barry K."/>
            <person name="Liu P."/>
            <person name="Grigoriev I."/>
            <person name="Longcore J.E."/>
            <person name="James T.Y."/>
        </authorList>
    </citation>
    <scope>NUCLEOTIDE SEQUENCE</scope>
    <source>
        <strain evidence="2">JEL0513</strain>
    </source>
</reference>
<organism evidence="2 3">
    <name type="scientific">Physocladia obscura</name>
    <dbReference type="NCBI Taxonomy" id="109957"/>
    <lineage>
        <taxon>Eukaryota</taxon>
        <taxon>Fungi</taxon>
        <taxon>Fungi incertae sedis</taxon>
        <taxon>Chytridiomycota</taxon>
        <taxon>Chytridiomycota incertae sedis</taxon>
        <taxon>Chytridiomycetes</taxon>
        <taxon>Chytridiales</taxon>
        <taxon>Chytriomycetaceae</taxon>
        <taxon>Physocladia</taxon>
    </lineage>
</organism>
<keyword evidence="3" id="KW-1185">Reference proteome</keyword>
<gene>
    <name evidence="2" type="ORF">HK100_001325</name>
</gene>
<evidence type="ECO:0000313" key="3">
    <source>
        <dbReference type="Proteomes" id="UP001211907"/>
    </source>
</evidence>
<dbReference type="EMBL" id="JADGJH010001288">
    <property type="protein sequence ID" value="KAJ3115491.1"/>
    <property type="molecule type" value="Genomic_DNA"/>
</dbReference>
<evidence type="ECO:0000256" key="1">
    <source>
        <dbReference type="SAM" id="MobiDB-lite"/>
    </source>
</evidence>
<protein>
    <submittedName>
        <fullName evidence="2">Uncharacterized protein</fullName>
    </submittedName>
</protein>
<accession>A0AAD5XBX1</accession>
<name>A0AAD5XBX1_9FUNG</name>
<comment type="caution">
    <text evidence="2">The sequence shown here is derived from an EMBL/GenBank/DDBJ whole genome shotgun (WGS) entry which is preliminary data.</text>
</comment>
<proteinExistence type="predicted"/>
<evidence type="ECO:0000313" key="2">
    <source>
        <dbReference type="EMBL" id="KAJ3115491.1"/>
    </source>
</evidence>